<organism evidence="21 22">
    <name type="scientific">Aquila chrysaetos chrysaetos</name>
    <dbReference type="NCBI Taxonomy" id="223781"/>
    <lineage>
        <taxon>Eukaryota</taxon>
        <taxon>Metazoa</taxon>
        <taxon>Chordata</taxon>
        <taxon>Craniata</taxon>
        <taxon>Vertebrata</taxon>
        <taxon>Euteleostomi</taxon>
        <taxon>Archelosauria</taxon>
        <taxon>Archosauria</taxon>
        <taxon>Dinosauria</taxon>
        <taxon>Saurischia</taxon>
        <taxon>Theropoda</taxon>
        <taxon>Coelurosauria</taxon>
        <taxon>Aves</taxon>
        <taxon>Neognathae</taxon>
        <taxon>Neoaves</taxon>
        <taxon>Telluraves</taxon>
        <taxon>Accipitrimorphae</taxon>
        <taxon>Accipitriformes</taxon>
        <taxon>Accipitridae</taxon>
        <taxon>Accipitrinae</taxon>
        <taxon>Aquila</taxon>
    </lineage>
</organism>
<dbReference type="GO" id="GO:0033306">
    <property type="term" value="P:phytol metabolic process"/>
    <property type="evidence" value="ECO:0007669"/>
    <property type="project" value="Ensembl"/>
</dbReference>
<keyword evidence="22" id="KW-1185">Reference proteome</keyword>
<comment type="catalytic activity">
    <reaction evidence="15">
        <text>(2E)-dodecenoyl-CoA + NADPH + H(+) = dodecanoyl-CoA + NADP(+)</text>
        <dbReference type="Rhea" id="RHEA:44964"/>
        <dbReference type="ChEBI" id="CHEBI:15378"/>
        <dbReference type="ChEBI" id="CHEBI:57330"/>
        <dbReference type="ChEBI" id="CHEBI:57375"/>
        <dbReference type="ChEBI" id="CHEBI:57783"/>
        <dbReference type="ChEBI" id="CHEBI:58349"/>
    </reaction>
    <physiologicalReaction direction="left-to-right" evidence="15">
        <dbReference type="Rhea" id="RHEA:44965"/>
    </physiologicalReaction>
</comment>
<dbReference type="PANTHER" id="PTHR24317">
    <property type="entry name" value="PEROXISOMAL TRANS-2-ENOYL-COA REDUCTASE"/>
    <property type="match status" value="1"/>
</dbReference>
<keyword evidence="3" id="KW-0444">Lipid biosynthesis</keyword>
<proteinExistence type="predicted"/>
<protein>
    <recommendedName>
        <fullName evidence="14">Peroxisomal trans-2-enoyl-CoA reductase</fullName>
        <ecNumber evidence="13">1.3.1.38</ecNumber>
    </recommendedName>
</protein>
<dbReference type="Proteomes" id="UP000472275">
    <property type="component" value="Chromosome 6"/>
</dbReference>
<dbReference type="GO" id="GO:0005102">
    <property type="term" value="F:signaling receptor binding"/>
    <property type="evidence" value="ECO:0007669"/>
    <property type="project" value="Ensembl"/>
</dbReference>
<evidence type="ECO:0000256" key="7">
    <source>
        <dbReference type="ARBA" id="ARBA00023002"/>
    </source>
</evidence>
<dbReference type="PANTHER" id="PTHR24317:SF7">
    <property type="entry name" value="PEROXISOMAL TRANS-2-ENOYL-COA REDUCTASE"/>
    <property type="match status" value="1"/>
</dbReference>
<evidence type="ECO:0000256" key="14">
    <source>
        <dbReference type="ARBA" id="ARBA00041063"/>
    </source>
</evidence>
<comment type="catalytic activity">
    <reaction evidence="17">
        <text>(2E)-hexenoyl-CoA + NADPH + H(+) = hexanoyl-CoA + NADP(+)</text>
        <dbReference type="Rhea" id="RHEA:44956"/>
        <dbReference type="ChEBI" id="CHEBI:15378"/>
        <dbReference type="ChEBI" id="CHEBI:57783"/>
        <dbReference type="ChEBI" id="CHEBI:58349"/>
        <dbReference type="ChEBI" id="CHEBI:62077"/>
        <dbReference type="ChEBI" id="CHEBI:62620"/>
    </reaction>
    <physiologicalReaction direction="left-to-right" evidence="17">
        <dbReference type="Rhea" id="RHEA:44957"/>
    </physiologicalReaction>
</comment>
<comment type="function">
    <text evidence="11">Participates in chain elongation of fatty acids. Catalyzes the reduction of trans-2-enoyl-CoAs of varying chain lengths from 6:1 to 16:1, having maximum activity with 10:1 CoA. Has no 2,4-dienoyl-CoA reductase activity.</text>
</comment>
<comment type="catalytic activity">
    <reaction evidence="20">
        <text>(2E)-octenoyl-CoA + NADPH + H(+) = octanoyl-CoA + NADP(+)</text>
        <dbReference type="Rhea" id="RHEA:44952"/>
        <dbReference type="ChEBI" id="CHEBI:15378"/>
        <dbReference type="ChEBI" id="CHEBI:57386"/>
        <dbReference type="ChEBI" id="CHEBI:57783"/>
        <dbReference type="ChEBI" id="CHEBI:58349"/>
        <dbReference type="ChEBI" id="CHEBI:62242"/>
    </reaction>
    <physiologicalReaction direction="left-to-right" evidence="20">
        <dbReference type="Rhea" id="RHEA:44953"/>
    </physiologicalReaction>
</comment>
<evidence type="ECO:0000256" key="6">
    <source>
        <dbReference type="ARBA" id="ARBA00022857"/>
    </source>
</evidence>
<dbReference type="InParanoid" id="A0A663DV08"/>
<evidence type="ECO:0000256" key="19">
    <source>
        <dbReference type="ARBA" id="ARBA00049386"/>
    </source>
</evidence>
<keyword evidence="4" id="KW-0597">Phosphoprotein</keyword>
<comment type="pathway">
    <text evidence="2">Lipid metabolism.</text>
</comment>
<dbReference type="PRINTS" id="PR00080">
    <property type="entry name" value="SDRFAMILY"/>
</dbReference>
<evidence type="ECO:0000256" key="17">
    <source>
        <dbReference type="ARBA" id="ARBA00049108"/>
    </source>
</evidence>
<accession>A0A663DV08</accession>
<evidence type="ECO:0000256" key="9">
    <source>
        <dbReference type="ARBA" id="ARBA00023140"/>
    </source>
</evidence>
<evidence type="ECO:0000256" key="4">
    <source>
        <dbReference type="ARBA" id="ARBA00022553"/>
    </source>
</evidence>
<evidence type="ECO:0000313" key="22">
    <source>
        <dbReference type="Proteomes" id="UP000472275"/>
    </source>
</evidence>
<evidence type="ECO:0000256" key="15">
    <source>
        <dbReference type="ARBA" id="ARBA00047570"/>
    </source>
</evidence>
<dbReference type="GO" id="GO:0005739">
    <property type="term" value="C:mitochondrion"/>
    <property type="evidence" value="ECO:0007669"/>
    <property type="project" value="Ensembl"/>
</dbReference>
<evidence type="ECO:0000256" key="12">
    <source>
        <dbReference type="ARBA" id="ARBA00038622"/>
    </source>
</evidence>
<keyword evidence="5" id="KW-0276">Fatty acid metabolism</keyword>
<keyword evidence="9" id="KW-0576">Peroxisome</keyword>
<dbReference type="GeneTree" id="ENSGT00940000156882"/>
<dbReference type="Pfam" id="PF13561">
    <property type="entry name" value="adh_short_C2"/>
    <property type="match status" value="1"/>
</dbReference>
<evidence type="ECO:0000256" key="8">
    <source>
        <dbReference type="ARBA" id="ARBA00023098"/>
    </source>
</evidence>
<evidence type="ECO:0000256" key="20">
    <source>
        <dbReference type="ARBA" id="ARBA00049559"/>
    </source>
</evidence>
<dbReference type="GO" id="GO:0019166">
    <property type="term" value="F:trans-2-enoyl-CoA reductase (NADPH) activity"/>
    <property type="evidence" value="ECO:0007669"/>
    <property type="project" value="UniProtKB-EC"/>
</dbReference>
<comment type="catalytic activity">
    <reaction evidence="19">
        <text>(2E)-decenoyl-CoA + NADPH + H(+) = decanoyl-CoA + NADP(+)</text>
        <dbReference type="Rhea" id="RHEA:44960"/>
        <dbReference type="ChEBI" id="CHEBI:15378"/>
        <dbReference type="ChEBI" id="CHEBI:57783"/>
        <dbReference type="ChEBI" id="CHEBI:58349"/>
        <dbReference type="ChEBI" id="CHEBI:61406"/>
        <dbReference type="ChEBI" id="CHEBI:61430"/>
    </reaction>
    <physiologicalReaction direction="left-to-right" evidence="19">
        <dbReference type="Rhea" id="RHEA:44961"/>
    </physiologicalReaction>
</comment>
<evidence type="ECO:0000256" key="11">
    <source>
        <dbReference type="ARBA" id="ARBA00037124"/>
    </source>
</evidence>
<dbReference type="PRINTS" id="PR00081">
    <property type="entry name" value="GDHRDH"/>
</dbReference>
<dbReference type="EC" id="1.3.1.38" evidence="13"/>
<keyword evidence="7" id="KW-0560">Oxidoreductase</keyword>
<comment type="catalytic activity">
    <reaction evidence="18">
        <text>a (2E)-enoyl-CoA + NADPH + H(+) = a 2,3-saturated acyl-CoA + NADP(+)</text>
        <dbReference type="Rhea" id="RHEA:33763"/>
        <dbReference type="ChEBI" id="CHEBI:15378"/>
        <dbReference type="ChEBI" id="CHEBI:57783"/>
        <dbReference type="ChEBI" id="CHEBI:58349"/>
        <dbReference type="ChEBI" id="CHEBI:58856"/>
        <dbReference type="ChEBI" id="CHEBI:65111"/>
        <dbReference type="EC" id="1.3.1.38"/>
    </reaction>
    <physiologicalReaction direction="left-to-right" evidence="18">
        <dbReference type="Rhea" id="RHEA:33764"/>
    </physiologicalReaction>
</comment>
<dbReference type="InterPro" id="IPR052388">
    <property type="entry name" value="Peroxisomal_t2-enoyl-CoA_red"/>
</dbReference>
<comment type="catalytic activity">
    <reaction evidence="16">
        <text>(2E)-tetradecenoyl-CoA + NADPH + H(+) = tetradecanoyl-CoA + NADP(+)</text>
        <dbReference type="Rhea" id="RHEA:44968"/>
        <dbReference type="ChEBI" id="CHEBI:15378"/>
        <dbReference type="ChEBI" id="CHEBI:57385"/>
        <dbReference type="ChEBI" id="CHEBI:57783"/>
        <dbReference type="ChEBI" id="CHEBI:58349"/>
        <dbReference type="ChEBI" id="CHEBI:61405"/>
    </reaction>
    <physiologicalReaction direction="left-to-right" evidence="16">
        <dbReference type="Rhea" id="RHEA:44969"/>
    </physiologicalReaction>
</comment>
<evidence type="ECO:0000256" key="2">
    <source>
        <dbReference type="ARBA" id="ARBA00005189"/>
    </source>
</evidence>
<dbReference type="AlphaFoldDB" id="A0A663DV08"/>
<evidence type="ECO:0000256" key="10">
    <source>
        <dbReference type="ARBA" id="ARBA00023160"/>
    </source>
</evidence>
<name>A0A663DV08_AQUCH</name>
<evidence type="ECO:0000256" key="18">
    <source>
        <dbReference type="ARBA" id="ARBA00049251"/>
    </source>
</evidence>
<keyword evidence="8" id="KW-0443">Lipid metabolism</keyword>
<comment type="subcellular location">
    <subcellularLocation>
        <location evidence="1">Peroxisome</location>
    </subcellularLocation>
</comment>
<dbReference type="InterPro" id="IPR036291">
    <property type="entry name" value="NAD(P)-bd_dom_sf"/>
</dbReference>
<dbReference type="InterPro" id="IPR002347">
    <property type="entry name" value="SDR_fam"/>
</dbReference>
<evidence type="ECO:0000256" key="16">
    <source>
        <dbReference type="ARBA" id="ARBA00048686"/>
    </source>
</evidence>
<dbReference type="Gene3D" id="3.40.50.720">
    <property type="entry name" value="NAD(P)-binding Rossmann-like Domain"/>
    <property type="match status" value="1"/>
</dbReference>
<dbReference type="GO" id="GO:0006633">
    <property type="term" value="P:fatty acid biosynthetic process"/>
    <property type="evidence" value="ECO:0007669"/>
    <property type="project" value="UniProtKB-KW"/>
</dbReference>
<dbReference type="Ensembl" id="ENSACCT00020003886.1">
    <property type="protein sequence ID" value="ENSACCP00020003737.1"/>
    <property type="gene ID" value="ENSACCG00020002552.1"/>
</dbReference>
<reference evidence="21" key="1">
    <citation type="submission" date="2025-08" db="UniProtKB">
        <authorList>
            <consortium name="Ensembl"/>
        </authorList>
    </citation>
    <scope>IDENTIFICATION</scope>
</reference>
<evidence type="ECO:0000256" key="5">
    <source>
        <dbReference type="ARBA" id="ARBA00022832"/>
    </source>
</evidence>
<reference evidence="21" key="2">
    <citation type="submission" date="2025-09" db="UniProtKB">
        <authorList>
            <consortium name="Ensembl"/>
        </authorList>
    </citation>
    <scope>IDENTIFICATION</scope>
</reference>
<dbReference type="SUPFAM" id="SSF51735">
    <property type="entry name" value="NAD(P)-binding Rossmann-fold domains"/>
    <property type="match status" value="1"/>
</dbReference>
<evidence type="ECO:0000256" key="3">
    <source>
        <dbReference type="ARBA" id="ARBA00022516"/>
    </source>
</evidence>
<evidence type="ECO:0000256" key="1">
    <source>
        <dbReference type="ARBA" id="ARBA00004275"/>
    </source>
</evidence>
<keyword evidence="10" id="KW-0275">Fatty acid biosynthesis</keyword>
<comment type="subunit">
    <text evidence="12">Interacts with PEX5, probably required to target it into peroxisomes.</text>
</comment>
<keyword evidence="6" id="KW-0521">NADP</keyword>
<evidence type="ECO:0000256" key="13">
    <source>
        <dbReference type="ARBA" id="ARBA00038849"/>
    </source>
</evidence>
<sequence>MFNFVSTGCSVVIASRKFDRLKAAAEELNNTFSSMCPAKVTPIQCNICKEDEIKTTLVKSTLSLHGKIDFLVNNGGSQFSSSSEAIRAKGWNAVIDTNPTGTFYCCKAVYNAWMEEHGGVIVNITAMFLLLSFLNRHTGAARAAVNNLTKTLALEWAHSGVRINSVAPVIFSETAVANYGEQGAMMWLKTIPKVPAKRLAVPEEISSAVCFLLSPAASYITGITMVVDGGHSLYSQILEIPGKKWATK</sequence>
<evidence type="ECO:0000313" key="21">
    <source>
        <dbReference type="Ensembl" id="ENSACCP00020003737.1"/>
    </source>
</evidence>
<dbReference type="GO" id="GO:0005777">
    <property type="term" value="C:peroxisome"/>
    <property type="evidence" value="ECO:0007669"/>
    <property type="project" value="UniProtKB-SubCell"/>
</dbReference>